<dbReference type="Proteomes" id="UP001479436">
    <property type="component" value="Unassembled WGS sequence"/>
</dbReference>
<keyword evidence="5" id="KW-1185">Reference proteome</keyword>
<dbReference type="PANTHER" id="PTHR10218">
    <property type="entry name" value="GTP-BINDING PROTEIN ALPHA SUBUNIT"/>
    <property type="match status" value="1"/>
</dbReference>
<dbReference type="InterPro" id="IPR027417">
    <property type="entry name" value="P-loop_NTPase"/>
</dbReference>
<evidence type="ECO:0000313" key="5">
    <source>
        <dbReference type="Proteomes" id="UP001479436"/>
    </source>
</evidence>
<evidence type="ECO:0008006" key="6">
    <source>
        <dbReference type="Google" id="ProtNLM"/>
    </source>
</evidence>
<protein>
    <recommendedName>
        <fullName evidence="6">G protein alpha subunit</fullName>
    </recommendedName>
</protein>
<dbReference type="CDD" id="cd00066">
    <property type="entry name" value="G-alpha"/>
    <property type="match status" value="1"/>
</dbReference>
<dbReference type="PRINTS" id="PR00318">
    <property type="entry name" value="GPROTEINA"/>
</dbReference>
<dbReference type="InterPro" id="IPR011025">
    <property type="entry name" value="GproteinA_insert"/>
</dbReference>
<proteinExistence type="predicted"/>
<dbReference type="SMART" id="SM00275">
    <property type="entry name" value="G_alpha"/>
    <property type="match status" value="1"/>
</dbReference>
<dbReference type="Gene3D" id="3.40.50.300">
    <property type="entry name" value="P-loop containing nucleotide triphosphate hydrolases"/>
    <property type="match status" value="1"/>
</dbReference>
<dbReference type="Pfam" id="PF00503">
    <property type="entry name" value="G-alpha"/>
    <property type="match status" value="1"/>
</dbReference>
<reference evidence="4 5" key="1">
    <citation type="submission" date="2023-04" db="EMBL/GenBank/DDBJ databases">
        <title>Genome of Basidiobolus ranarum AG-B5.</title>
        <authorList>
            <person name="Stajich J.E."/>
            <person name="Carter-House D."/>
            <person name="Gryganskyi A."/>
        </authorList>
    </citation>
    <scope>NUCLEOTIDE SEQUENCE [LARGE SCALE GENOMIC DNA]</scope>
    <source>
        <strain evidence="4 5">AG-B5</strain>
    </source>
</reference>
<dbReference type="SUPFAM" id="SSF52540">
    <property type="entry name" value="P-loop containing nucleoside triphosphate hydrolases"/>
    <property type="match status" value="1"/>
</dbReference>
<dbReference type="SUPFAM" id="SSF47895">
    <property type="entry name" value="Transducin (alpha subunit), insertion domain"/>
    <property type="match status" value="1"/>
</dbReference>
<evidence type="ECO:0000256" key="1">
    <source>
        <dbReference type="ARBA" id="ARBA00022741"/>
    </source>
</evidence>
<organism evidence="4 5">
    <name type="scientific">Basidiobolus ranarum</name>
    <dbReference type="NCBI Taxonomy" id="34480"/>
    <lineage>
        <taxon>Eukaryota</taxon>
        <taxon>Fungi</taxon>
        <taxon>Fungi incertae sedis</taxon>
        <taxon>Zoopagomycota</taxon>
        <taxon>Entomophthoromycotina</taxon>
        <taxon>Basidiobolomycetes</taxon>
        <taxon>Basidiobolales</taxon>
        <taxon>Basidiobolaceae</taxon>
        <taxon>Basidiobolus</taxon>
    </lineage>
</organism>
<evidence type="ECO:0000256" key="3">
    <source>
        <dbReference type="ARBA" id="ARBA00023224"/>
    </source>
</evidence>
<evidence type="ECO:0000313" key="4">
    <source>
        <dbReference type="EMBL" id="KAK9767580.1"/>
    </source>
</evidence>
<keyword evidence="3" id="KW-0807">Transducer</keyword>
<dbReference type="PANTHER" id="PTHR10218:SF242">
    <property type="entry name" value="GUANINE NUCLEOTIDE-BINDING PROTEIN ALPHA-1 SUBUNIT"/>
    <property type="match status" value="1"/>
</dbReference>
<dbReference type="PROSITE" id="PS51882">
    <property type="entry name" value="G_ALPHA"/>
    <property type="match status" value="1"/>
</dbReference>
<comment type="caution">
    <text evidence="4">The sequence shown here is derived from an EMBL/GenBank/DDBJ whole genome shotgun (WGS) entry which is preliminary data.</text>
</comment>
<name>A0ABR2X1E0_9FUNG</name>
<gene>
    <name evidence="4" type="ORF">K7432_002515</name>
</gene>
<keyword evidence="2" id="KW-0342">GTP-binding</keyword>
<sequence length="254" mass="29311">MGNCFVAPQPSAELQKSKLIEKQIKAEAKKAKNEVKILLLGAGESGKSTILKQMRLIHNRGFTDLERESYRIVIFRNTTQSIRDLLYGMEVLGISLNNQDNIKYVSLFDDIPDLNHGDPYPKEYLQAVTAIWQDEGTQICYQKSNLYQLDDNAIYFFESLDRLSELNYKPTDQDILYTRIKTTGITETVFDMDPLTYRMVDVGGQRSERKKWIHCFEDVTALLFLVAISGYDQTLTEDRDTVSHIPHYTQSIQY</sequence>
<dbReference type="EMBL" id="JASJQH010000068">
    <property type="protein sequence ID" value="KAK9767580.1"/>
    <property type="molecule type" value="Genomic_DNA"/>
</dbReference>
<accession>A0ABR2X1E0</accession>
<dbReference type="InterPro" id="IPR001019">
    <property type="entry name" value="Gprotein_alpha_su"/>
</dbReference>
<keyword evidence="1" id="KW-0547">Nucleotide-binding</keyword>
<evidence type="ECO:0000256" key="2">
    <source>
        <dbReference type="ARBA" id="ARBA00023134"/>
    </source>
</evidence>
<dbReference type="Gene3D" id="1.10.400.10">
    <property type="entry name" value="GI Alpha 1, domain 2-like"/>
    <property type="match status" value="1"/>
</dbReference>